<dbReference type="EMBL" id="CP008921">
    <property type="protein sequence ID" value="AIG44554.1"/>
    <property type="molecule type" value="Genomic_DNA"/>
</dbReference>
<protein>
    <recommendedName>
        <fullName evidence="3">DUF3800 domain-containing protein</fullName>
    </recommendedName>
</protein>
<dbReference type="PATRIC" id="fig|1214179.4.peg.2231"/>
<accession>A0A075SJQ7</accession>
<evidence type="ECO:0000313" key="1">
    <source>
        <dbReference type="EMBL" id="AIG44554.1"/>
    </source>
</evidence>
<evidence type="ECO:0008006" key="3">
    <source>
        <dbReference type="Google" id="ProtNLM"/>
    </source>
</evidence>
<dbReference type="Proteomes" id="UP000028185">
    <property type="component" value="Chromosome"/>
</dbReference>
<gene>
    <name evidence="1" type="ORF">ID09_11190</name>
</gene>
<sequence>MDIYVYSDESGVFDKEHETIYVYGGVIYLNSEDKENSGRKYIAAETALRARCSRYRSGELKASRLDKKHKAGLFRSLNKEVKFSIVIRIDRVLDRIFNEKRSKQRYLDYVYKVGLKKVFQRLIADGKIDVAEVDTISIYTDEHTTATNGRYELREALLNEFKHGTFNQEWNTFYPPLFEKLSKLTVQYCNSAKKPHIRMSDIIANRAYYLAKNALFKELEEKTITIYFP</sequence>
<name>A0A075SJQ7_STRSU</name>
<dbReference type="HOGENOM" id="CLU_105432_0_0_9"/>
<reference evidence="1 2" key="1">
    <citation type="journal article" date="2014" name="Genome Announc.">
        <title>Whole-Genome Sequence of Streptococcus suis Serotype 4 Reference Strain 6407.</title>
        <authorList>
            <person name="Wang K."/>
            <person name="Chen J."/>
            <person name="Yao H."/>
            <person name="Lu C."/>
        </authorList>
    </citation>
    <scope>NUCLEOTIDE SEQUENCE [LARGE SCALE GENOMIC DNA]</scope>
    <source>
        <strain evidence="1">6407</strain>
    </source>
</reference>
<dbReference type="InterPro" id="IPR024524">
    <property type="entry name" value="DUF3800"/>
</dbReference>
<proteinExistence type="predicted"/>
<dbReference type="AlphaFoldDB" id="A0A075SJQ7"/>
<dbReference type="RefSeq" id="WP_024390734.1">
    <property type="nucleotide sequence ID" value="NZ_ALLE01000028.1"/>
</dbReference>
<dbReference type="Pfam" id="PF12686">
    <property type="entry name" value="DUF3800"/>
    <property type="match status" value="1"/>
</dbReference>
<evidence type="ECO:0000313" key="2">
    <source>
        <dbReference type="Proteomes" id="UP000028185"/>
    </source>
</evidence>
<organism evidence="1 2">
    <name type="scientific">Streptococcus suis 6407</name>
    <dbReference type="NCBI Taxonomy" id="1214179"/>
    <lineage>
        <taxon>Bacteria</taxon>
        <taxon>Bacillati</taxon>
        <taxon>Bacillota</taxon>
        <taxon>Bacilli</taxon>
        <taxon>Lactobacillales</taxon>
        <taxon>Streptococcaceae</taxon>
        <taxon>Streptococcus</taxon>
    </lineage>
</organism>